<dbReference type="GO" id="GO:0030955">
    <property type="term" value="F:potassium ion binding"/>
    <property type="evidence" value="ECO:0007669"/>
    <property type="project" value="UniProtKB-UniRule"/>
</dbReference>
<keyword evidence="5" id="KW-0479">Metal-binding</keyword>
<feature type="domain" description="Pyruvate kinase C-terminal" evidence="15">
    <location>
        <begin position="355"/>
        <end position="467"/>
    </location>
</feature>
<keyword evidence="4 13" id="KW-0808">Transferase</keyword>
<evidence type="ECO:0000256" key="9">
    <source>
        <dbReference type="ARBA" id="ARBA00022842"/>
    </source>
</evidence>
<proteinExistence type="inferred from homology"/>
<dbReference type="InterPro" id="IPR036918">
    <property type="entry name" value="Pyrv_Knase_C_sf"/>
</dbReference>
<dbReference type="NCBIfam" id="TIGR01064">
    <property type="entry name" value="pyruv_kin"/>
    <property type="match status" value="1"/>
</dbReference>
<evidence type="ECO:0000256" key="13">
    <source>
        <dbReference type="RuleBase" id="RU000504"/>
    </source>
</evidence>
<keyword evidence="6" id="KW-0547">Nucleotide-binding</keyword>
<evidence type="ECO:0000259" key="15">
    <source>
        <dbReference type="Pfam" id="PF02887"/>
    </source>
</evidence>
<dbReference type="InParanoid" id="A0A1Y5SAP7"/>
<dbReference type="InterPro" id="IPR015795">
    <property type="entry name" value="Pyrv_Knase_C"/>
</dbReference>
<keyword evidence="9 13" id="KW-0460">Magnesium</keyword>
<evidence type="ECO:0000256" key="7">
    <source>
        <dbReference type="ARBA" id="ARBA00022777"/>
    </source>
</evidence>
<dbReference type="Pfam" id="PF00224">
    <property type="entry name" value="PK"/>
    <property type="match status" value="1"/>
</dbReference>
<evidence type="ECO:0000256" key="12">
    <source>
        <dbReference type="NCBIfam" id="TIGR01064"/>
    </source>
</evidence>
<comment type="similarity">
    <text evidence="2 13">Belongs to the pyruvate kinase family.</text>
</comment>
<organism evidence="16 17">
    <name type="scientific">Oceanibacterium hippocampi</name>
    <dbReference type="NCBI Taxonomy" id="745714"/>
    <lineage>
        <taxon>Bacteria</taxon>
        <taxon>Pseudomonadati</taxon>
        <taxon>Pseudomonadota</taxon>
        <taxon>Alphaproteobacteria</taxon>
        <taxon>Sneathiellales</taxon>
        <taxon>Sneathiellaceae</taxon>
        <taxon>Oceanibacterium</taxon>
    </lineage>
</organism>
<dbReference type="GO" id="GO:0016301">
    <property type="term" value="F:kinase activity"/>
    <property type="evidence" value="ECO:0007669"/>
    <property type="project" value="UniProtKB-KW"/>
</dbReference>
<dbReference type="InterPro" id="IPR001697">
    <property type="entry name" value="Pyr_Knase"/>
</dbReference>
<comment type="catalytic activity">
    <reaction evidence="13">
        <text>pyruvate + ATP = phosphoenolpyruvate + ADP + H(+)</text>
        <dbReference type="Rhea" id="RHEA:18157"/>
        <dbReference type="ChEBI" id="CHEBI:15361"/>
        <dbReference type="ChEBI" id="CHEBI:15378"/>
        <dbReference type="ChEBI" id="CHEBI:30616"/>
        <dbReference type="ChEBI" id="CHEBI:58702"/>
        <dbReference type="ChEBI" id="CHEBI:456216"/>
        <dbReference type="EC" id="2.7.1.40"/>
    </reaction>
</comment>
<dbReference type="OrthoDB" id="9812123at2"/>
<dbReference type="SUPFAM" id="SSF52935">
    <property type="entry name" value="PK C-terminal domain-like"/>
    <property type="match status" value="1"/>
</dbReference>
<evidence type="ECO:0000256" key="11">
    <source>
        <dbReference type="ARBA" id="ARBA00023317"/>
    </source>
</evidence>
<dbReference type="Gene3D" id="3.20.20.60">
    <property type="entry name" value="Phosphoenolpyruvate-binding domains"/>
    <property type="match status" value="1"/>
</dbReference>
<dbReference type="Pfam" id="PF02887">
    <property type="entry name" value="PK_C"/>
    <property type="match status" value="1"/>
</dbReference>
<dbReference type="GO" id="GO:0000287">
    <property type="term" value="F:magnesium ion binding"/>
    <property type="evidence" value="ECO:0007669"/>
    <property type="project" value="UniProtKB-UniRule"/>
</dbReference>
<evidence type="ECO:0000256" key="4">
    <source>
        <dbReference type="ARBA" id="ARBA00022679"/>
    </source>
</evidence>
<dbReference type="InterPro" id="IPR011037">
    <property type="entry name" value="Pyrv_Knase-like_insert_dom_sf"/>
</dbReference>
<dbReference type="PRINTS" id="PR01050">
    <property type="entry name" value="PYRUVTKNASE"/>
</dbReference>
<dbReference type="SUPFAM" id="SSF50800">
    <property type="entry name" value="PK beta-barrel domain-like"/>
    <property type="match status" value="1"/>
</dbReference>
<keyword evidence="11 16" id="KW-0670">Pyruvate</keyword>
<dbReference type="UniPathway" id="UPA00109">
    <property type="reaction ID" value="UER00188"/>
</dbReference>
<name>A0A1Y5SAP7_9PROT</name>
<gene>
    <name evidence="16" type="primary">ttuE</name>
    <name evidence="16" type="ORF">OCH7691_01394</name>
</gene>
<dbReference type="EC" id="2.7.1.40" evidence="3 12"/>
<dbReference type="NCBIfam" id="NF004886">
    <property type="entry name" value="PRK06247.1"/>
    <property type="match status" value="1"/>
</dbReference>
<evidence type="ECO:0000256" key="2">
    <source>
        <dbReference type="ARBA" id="ARBA00008663"/>
    </source>
</evidence>
<evidence type="ECO:0000259" key="14">
    <source>
        <dbReference type="Pfam" id="PF00224"/>
    </source>
</evidence>
<dbReference type="PANTHER" id="PTHR11817">
    <property type="entry name" value="PYRUVATE KINASE"/>
    <property type="match status" value="1"/>
</dbReference>
<reference evidence="16 17" key="1">
    <citation type="submission" date="2017-03" db="EMBL/GenBank/DDBJ databases">
        <authorList>
            <person name="Afonso C.L."/>
            <person name="Miller P.J."/>
            <person name="Scott M.A."/>
            <person name="Spackman E."/>
            <person name="Goraichik I."/>
            <person name="Dimitrov K.M."/>
            <person name="Suarez D.L."/>
            <person name="Swayne D.E."/>
        </authorList>
    </citation>
    <scope>NUCLEOTIDE SEQUENCE [LARGE SCALE GENOMIC DNA]</scope>
    <source>
        <strain evidence="16 17">CECT 7691</strain>
    </source>
</reference>
<evidence type="ECO:0000256" key="1">
    <source>
        <dbReference type="ARBA" id="ARBA00004997"/>
    </source>
</evidence>
<evidence type="ECO:0000256" key="3">
    <source>
        <dbReference type="ARBA" id="ARBA00012142"/>
    </source>
</evidence>
<evidence type="ECO:0000256" key="8">
    <source>
        <dbReference type="ARBA" id="ARBA00022840"/>
    </source>
</evidence>
<dbReference type="Gene3D" id="2.40.33.10">
    <property type="entry name" value="PK beta-barrel domain-like"/>
    <property type="match status" value="1"/>
</dbReference>
<dbReference type="InterPro" id="IPR015793">
    <property type="entry name" value="Pyrv_Knase_brl"/>
</dbReference>
<evidence type="ECO:0000313" key="17">
    <source>
        <dbReference type="Proteomes" id="UP000193200"/>
    </source>
</evidence>
<dbReference type="SUPFAM" id="SSF51621">
    <property type="entry name" value="Phosphoenolpyruvate/pyruvate domain"/>
    <property type="match status" value="1"/>
</dbReference>
<keyword evidence="17" id="KW-1185">Reference proteome</keyword>
<keyword evidence="7 13" id="KW-0418">Kinase</keyword>
<dbReference type="NCBIfam" id="NF004491">
    <property type="entry name" value="PRK05826.1"/>
    <property type="match status" value="1"/>
</dbReference>
<dbReference type="GO" id="GO:0005524">
    <property type="term" value="F:ATP binding"/>
    <property type="evidence" value="ECO:0007669"/>
    <property type="project" value="UniProtKB-KW"/>
</dbReference>
<evidence type="ECO:0000256" key="10">
    <source>
        <dbReference type="ARBA" id="ARBA00023152"/>
    </source>
</evidence>
<evidence type="ECO:0000256" key="6">
    <source>
        <dbReference type="ARBA" id="ARBA00022741"/>
    </source>
</evidence>
<keyword evidence="8" id="KW-0067">ATP-binding</keyword>
<feature type="domain" description="Pyruvate kinase barrel" evidence="14">
    <location>
        <begin position="4"/>
        <end position="322"/>
    </location>
</feature>
<sequence length="472" mass="50584">MRRMRSTKILATLGPASSTNAQIEALFLAGADVFRLNFSHGSHDEHKARFAKIRALEKATGRPIGILADLQGPKLRVGEIGGGETLLIPGTRYRFDLDKAPGDERRAPLPHPELIEALEKGTPLLLDDGRLRLRVEKSGKGYVETEVIVGGVLKSRKGINVPEVLLPVTALTRKDESDLQFALDLGVDWVALSFVQQPEDVAEAKKLIAGRAALMAKIEKPLALRRLDEIIDLSEGIMVARGDLGVELPVEEVPGQQKRIIQMARDAGKPVVVATQMLESMVSAPIPTRAEVTDVASAIFDGADAVMLSAESAAGTYPVEAVAMMNRIAQQVEREPQYRALMDAKHAAPEATTADAISAAARQVANTIGAAAIVTYTTSGSTAIRASRERSEAPIMVLTPRLATARRLAIVWSLHCVHSDDAKNFGDMVQRASRTAIKEGFAKAGDRIVIMAGVPFGTPGATNILRIAQVTG</sequence>
<dbReference type="FunCoup" id="A0A1Y5SAP7">
    <property type="interactions" value="214"/>
</dbReference>
<dbReference type="Gene3D" id="3.40.1380.20">
    <property type="entry name" value="Pyruvate kinase, C-terminal domain"/>
    <property type="match status" value="1"/>
</dbReference>
<dbReference type="NCBIfam" id="NF004978">
    <property type="entry name" value="PRK06354.1"/>
    <property type="match status" value="1"/>
</dbReference>
<dbReference type="RefSeq" id="WP_085882612.1">
    <property type="nucleotide sequence ID" value="NZ_FWFR01000001.1"/>
</dbReference>
<dbReference type="InterPro" id="IPR015806">
    <property type="entry name" value="Pyrv_Knase_insert_dom_sf"/>
</dbReference>
<keyword evidence="10 13" id="KW-0324">Glycolysis</keyword>
<dbReference type="AlphaFoldDB" id="A0A1Y5SAP7"/>
<evidence type="ECO:0000256" key="5">
    <source>
        <dbReference type="ARBA" id="ARBA00022723"/>
    </source>
</evidence>
<dbReference type="EMBL" id="FWFR01000001">
    <property type="protein sequence ID" value="SLN35231.1"/>
    <property type="molecule type" value="Genomic_DNA"/>
</dbReference>
<comment type="pathway">
    <text evidence="1 13">Carbohydrate degradation; glycolysis; pyruvate from D-glyceraldehyde 3-phosphate: step 5/5.</text>
</comment>
<accession>A0A1Y5SAP7</accession>
<dbReference type="Proteomes" id="UP000193200">
    <property type="component" value="Unassembled WGS sequence"/>
</dbReference>
<dbReference type="InterPro" id="IPR040442">
    <property type="entry name" value="Pyrv_kinase-like_dom_sf"/>
</dbReference>
<protein>
    <recommendedName>
        <fullName evidence="3 12">Pyruvate kinase</fullName>
        <ecNumber evidence="3 12">2.7.1.40</ecNumber>
    </recommendedName>
</protein>
<dbReference type="InterPro" id="IPR015813">
    <property type="entry name" value="Pyrv/PenolPyrv_kinase-like_dom"/>
</dbReference>
<dbReference type="GO" id="GO:0004743">
    <property type="term" value="F:pyruvate kinase activity"/>
    <property type="evidence" value="ECO:0007669"/>
    <property type="project" value="UniProtKB-UniRule"/>
</dbReference>
<evidence type="ECO:0000313" key="16">
    <source>
        <dbReference type="EMBL" id="SLN35231.1"/>
    </source>
</evidence>